<dbReference type="eggNOG" id="KOG0987">
    <property type="taxonomic scope" value="Eukaryota"/>
</dbReference>
<gene>
    <name evidence="1" type="ordered locus">MTR_4g009693</name>
</gene>
<dbReference type="EnsemblPlants" id="KEH28670">
    <property type="protein sequence ID" value="KEH28670"/>
    <property type="gene ID" value="MTR_4g009693"/>
</dbReference>
<keyword evidence="3" id="KW-1185">Reference proteome</keyword>
<evidence type="ECO:0000313" key="2">
    <source>
        <dbReference type="EnsemblPlants" id="KEH28670"/>
    </source>
</evidence>
<name>A0A072US16_MEDTR</name>
<accession>A0A072US16</accession>
<reference evidence="2" key="3">
    <citation type="submission" date="2015-04" db="UniProtKB">
        <authorList>
            <consortium name="EnsemblPlants"/>
        </authorList>
    </citation>
    <scope>IDENTIFICATION</scope>
    <source>
        <strain evidence="2">cv. Jemalong A17</strain>
    </source>
</reference>
<evidence type="ECO:0000313" key="3">
    <source>
        <dbReference type="Proteomes" id="UP000002051"/>
    </source>
</evidence>
<reference evidence="1 3" key="1">
    <citation type="journal article" date="2011" name="Nature">
        <title>The Medicago genome provides insight into the evolution of rhizobial symbioses.</title>
        <authorList>
            <person name="Young N.D."/>
            <person name="Debelle F."/>
            <person name="Oldroyd G.E."/>
            <person name="Geurts R."/>
            <person name="Cannon S.B."/>
            <person name="Udvardi M.K."/>
            <person name="Benedito V.A."/>
            <person name="Mayer K.F."/>
            <person name="Gouzy J."/>
            <person name="Schoof H."/>
            <person name="Van de Peer Y."/>
            <person name="Proost S."/>
            <person name="Cook D.R."/>
            <person name="Meyers B.C."/>
            <person name="Spannagl M."/>
            <person name="Cheung F."/>
            <person name="De Mita S."/>
            <person name="Krishnakumar V."/>
            <person name="Gundlach H."/>
            <person name="Zhou S."/>
            <person name="Mudge J."/>
            <person name="Bharti A.K."/>
            <person name="Murray J.D."/>
            <person name="Naoumkina M.A."/>
            <person name="Rosen B."/>
            <person name="Silverstein K.A."/>
            <person name="Tang H."/>
            <person name="Rombauts S."/>
            <person name="Zhao P.X."/>
            <person name="Zhou P."/>
            <person name="Barbe V."/>
            <person name="Bardou P."/>
            <person name="Bechner M."/>
            <person name="Bellec A."/>
            <person name="Berger A."/>
            <person name="Berges H."/>
            <person name="Bidwell S."/>
            <person name="Bisseling T."/>
            <person name="Choisne N."/>
            <person name="Couloux A."/>
            <person name="Denny R."/>
            <person name="Deshpande S."/>
            <person name="Dai X."/>
            <person name="Doyle J.J."/>
            <person name="Dudez A.M."/>
            <person name="Farmer A.D."/>
            <person name="Fouteau S."/>
            <person name="Franken C."/>
            <person name="Gibelin C."/>
            <person name="Gish J."/>
            <person name="Goldstein S."/>
            <person name="Gonzalez A.J."/>
            <person name="Green P.J."/>
            <person name="Hallab A."/>
            <person name="Hartog M."/>
            <person name="Hua A."/>
            <person name="Humphray S.J."/>
            <person name="Jeong D.H."/>
            <person name="Jing Y."/>
            <person name="Jocker A."/>
            <person name="Kenton S.M."/>
            <person name="Kim D.J."/>
            <person name="Klee K."/>
            <person name="Lai H."/>
            <person name="Lang C."/>
            <person name="Lin S."/>
            <person name="Macmil S.L."/>
            <person name="Magdelenat G."/>
            <person name="Matthews L."/>
            <person name="McCorrison J."/>
            <person name="Monaghan E.L."/>
            <person name="Mun J.H."/>
            <person name="Najar F.Z."/>
            <person name="Nicholson C."/>
            <person name="Noirot C."/>
            <person name="O'Bleness M."/>
            <person name="Paule C.R."/>
            <person name="Poulain J."/>
            <person name="Prion F."/>
            <person name="Qin B."/>
            <person name="Qu C."/>
            <person name="Retzel E.F."/>
            <person name="Riddle C."/>
            <person name="Sallet E."/>
            <person name="Samain S."/>
            <person name="Samson N."/>
            <person name="Sanders I."/>
            <person name="Saurat O."/>
            <person name="Scarpelli C."/>
            <person name="Schiex T."/>
            <person name="Segurens B."/>
            <person name="Severin A.J."/>
            <person name="Sherrier D.J."/>
            <person name="Shi R."/>
            <person name="Sims S."/>
            <person name="Singer S.R."/>
            <person name="Sinharoy S."/>
            <person name="Sterck L."/>
            <person name="Viollet A."/>
            <person name="Wang B.B."/>
            <person name="Wang K."/>
            <person name="Wang M."/>
            <person name="Wang X."/>
            <person name="Warfsmann J."/>
            <person name="Weissenbach J."/>
            <person name="White D.D."/>
            <person name="White J.D."/>
            <person name="Wiley G.B."/>
            <person name="Wincker P."/>
            <person name="Xing Y."/>
            <person name="Yang L."/>
            <person name="Yao Z."/>
            <person name="Ying F."/>
            <person name="Zhai J."/>
            <person name="Zhou L."/>
            <person name="Zuber A."/>
            <person name="Denarie J."/>
            <person name="Dixon R.A."/>
            <person name="May G.D."/>
            <person name="Schwartz D.C."/>
            <person name="Rogers J."/>
            <person name="Quetier F."/>
            <person name="Town C.D."/>
            <person name="Roe B.A."/>
        </authorList>
    </citation>
    <scope>NUCLEOTIDE SEQUENCE [LARGE SCALE GENOMIC DNA]</scope>
    <source>
        <strain evidence="1">A17</strain>
        <strain evidence="2 3">cv. Jemalong A17</strain>
    </source>
</reference>
<reference evidence="1 3" key="2">
    <citation type="journal article" date="2014" name="BMC Genomics">
        <title>An improved genome release (version Mt4.0) for the model legume Medicago truncatula.</title>
        <authorList>
            <person name="Tang H."/>
            <person name="Krishnakumar V."/>
            <person name="Bidwell S."/>
            <person name="Rosen B."/>
            <person name="Chan A."/>
            <person name="Zhou S."/>
            <person name="Gentzbittel L."/>
            <person name="Childs K.L."/>
            <person name="Yandell M."/>
            <person name="Gundlach H."/>
            <person name="Mayer K.F."/>
            <person name="Schwartz D.C."/>
            <person name="Town C.D."/>
        </authorList>
    </citation>
    <scope>GENOME REANNOTATION</scope>
    <source>
        <strain evidence="1">A17</strain>
        <strain evidence="2 3">cv. Jemalong A17</strain>
    </source>
</reference>
<dbReference type="Proteomes" id="UP000002051">
    <property type="component" value="Chromosome 4"/>
</dbReference>
<organism evidence="1 3">
    <name type="scientific">Medicago truncatula</name>
    <name type="common">Barrel medic</name>
    <name type="synonym">Medicago tribuloides</name>
    <dbReference type="NCBI Taxonomy" id="3880"/>
    <lineage>
        <taxon>Eukaryota</taxon>
        <taxon>Viridiplantae</taxon>
        <taxon>Streptophyta</taxon>
        <taxon>Embryophyta</taxon>
        <taxon>Tracheophyta</taxon>
        <taxon>Spermatophyta</taxon>
        <taxon>Magnoliopsida</taxon>
        <taxon>eudicotyledons</taxon>
        <taxon>Gunneridae</taxon>
        <taxon>Pentapetalae</taxon>
        <taxon>rosids</taxon>
        <taxon>fabids</taxon>
        <taxon>Fabales</taxon>
        <taxon>Fabaceae</taxon>
        <taxon>Papilionoideae</taxon>
        <taxon>50 kb inversion clade</taxon>
        <taxon>NPAAA clade</taxon>
        <taxon>Hologalegina</taxon>
        <taxon>IRL clade</taxon>
        <taxon>Trifolieae</taxon>
        <taxon>Medicago</taxon>
    </lineage>
</organism>
<dbReference type="HOGENOM" id="CLU_2324019_0_0_1"/>
<protein>
    <submittedName>
        <fullName evidence="1 2">Uncharacterized protein</fullName>
    </submittedName>
</protein>
<dbReference type="AlphaFoldDB" id="A0A072US16"/>
<dbReference type="EMBL" id="CM001220">
    <property type="protein sequence ID" value="KEH28670.1"/>
    <property type="molecule type" value="Genomic_DNA"/>
</dbReference>
<proteinExistence type="predicted"/>
<dbReference type="PaxDb" id="3880-AES69954"/>
<sequence length="100" mass="12083">MDFHRWPFIDKGFIENFQGLYERSMRMEPLYEFRSQKHQFLLKQVGIYLPQSIFSSDQLYFAMPRVTSRKGLKILLINEEGEDTHVTSNVVYKEVFQNIW</sequence>
<evidence type="ECO:0000313" key="1">
    <source>
        <dbReference type="EMBL" id="KEH28670.1"/>
    </source>
</evidence>